<name>A0A951Q6H8_9CYAN</name>
<dbReference type="EMBL" id="JAHHHD010000001">
    <property type="protein sequence ID" value="MBW4657223.1"/>
    <property type="molecule type" value="Genomic_DNA"/>
</dbReference>
<proteinExistence type="predicted"/>
<reference evidence="1" key="2">
    <citation type="journal article" date="2022" name="Microbiol. Resour. Announc.">
        <title>Metagenome Sequencing to Explore Phylogenomics of Terrestrial Cyanobacteria.</title>
        <authorList>
            <person name="Ward R.D."/>
            <person name="Stajich J.E."/>
            <person name="Johansen J.R."/>
            <person name="Huntemann M."/>
            <person name="Clum A."/>
            <person name="Foster B."/>
            <person name="Foster B."/>
            <person name="Roux S."/>
            <person name="Palaniappan K."/>
            <person name="Varghese N."/>
            <person name="Mukherjee S."/>
            <person name="Reddy T.B.K."/>
            <person name="Daum C."/>
            <person name="Copeland A."/>
            <person name="Chen I.A."/>
            <person name="Ivanova N.N."/>
            <person name="Kyrpides N.C."/>
            <person name="Shapiro N."/>
            <person name="Eloe-Fadrosh E.A."/>
            <person name="Pietrasiak N."/>
        </authorList>
    </citation>
    <scope>NUCLEOTIDE SEQUENCE</scope>
    <source>
        <strain evidence="1">UHER 2000/2452</strain>
    </source>
</reference>
<evidence type="ECO:0000313" key="2">
    <source>
        <dbReference type="Proteomes" id="UP000757435"/>
    </source>
</evidence>
<reference evidence="1" key="1">
    <citation type="submission" date="2021-05" db="EMBL/GenBank/DDBJ databases">
        <authorList>
            <person name="Pietrasiak N."/>
            <person name="Ward R."/>
            <person name="Stajich J.E."/>
            <person name="Kurbessoian T."/>
        </authorList>
    </citation>
    <scope>NUCLEOTIDE SEQUENCE</scope>
    <source>
        <strain evidence="1">UHER 2000/2452</strain>
    </source>
</reference>
<dbReference type="Proteomes" id="UP000757435">
    <property type="component" value="Unassembled WGS sequence"/>
</dbReference>
<gene>
    <name evidence="1" type="ORF">KME15_00985</name>
</gene>
<sequence length="57" mass="5964">MLSGDRVGKVCSLKFVAHGKTIALLSSVSLNILQTGDFGIRFGGGAAPTKPNLQEVY</sequence>
<evidence type="ECO:0000313" key="1">
    <source>
        <dbReference type="EMBL" id="MBW4657223.1"/>
    </source>
</evidence>
<organism evidence="1 2">
    <name type="scientific">Drouetiella hepatica Uher 2000/2452</name>
    <dbReference type="NCBI Taxonomy" id="904376"/>
    <lineage>
        <taxon>Bacteria</taxon>
        <taxon>Bacillati</taxon>
        <taxon>Cyanobacteriota</taxon>
        <taxon>Cyanophyceae</taxon>
        <taxon>Oculatellales</taxon>
        <taxon>Oculatellaceae</taxon>
        <taxon>Drouetiella</taxon>
    </lineage>
</organism>
<comment type="caution">
    <text evidence="1">The sequence shown here is derived from an EMBL/GenBank/DDBJ whole genome shotgun (WGS) entry which is preliminary data.</text>
</comment>
<accession>A0A951Q6H8</accession>
<dbReference type="AlphaFoldDB" id="A0A951Q6H8"/>
<protein>
    <submittedName>
        <fullName evidence="1">Uncharacterized protein</fullName>
    </submittedName>
</protein>